<reference evidence="10" key="3">
    <citation type="submission" date="2025-04" db="UniProtKB">
        <authorList>
            <consortium name="RefSeq"/>
        </authorList>
    </citation>
    <scope>IDENTIFICATION</scope>
    <source>
        <strain evidence="10">CBS 781.70</strain>
    </source>
</reference>
<keyword evidence="7" id="KW-0813">Transport</keyword>
<comment type="subunit">
    <text evidence="3 7">Homooligomer.</text>
</comment>
<evidence type="ECO:0000256" key="3">
    <source>
        <dbReference type="ARBA" id="ARBA00011182"/>
    </source>
</evidence>
<comment type="function">
    <text evidence="1 7">Involved in the import of GDP-mannose from the cytoplasm into the Golgi lumen.</text>
</comment>
<dbReference type="EMBL" id="ML975150">
    <property type="protein sequence ID" value="KAF1816666.1"/>
    <property type="molecule type" value="Genomic_DNA"/>
</dbReference>
<dbReference type="OrthoDB" id="5547497at2759"/>
<evidence type="ECO:0000313" key="9">
    <source>
        <dbReference type="Proteomes" id="UP000504638"/>
    </source>
</evidence>
<keyword evidence="9" id="KW-1185">Reference proteome</keyword>
<evidence type="ECO:0000256" key="5">
    <source>
        <dbReference type="ARBA" id="ARBA00022989"/>
    </source>
</evidence>
<evidence type="ECO:0000256" key="1">
    <source>
        <dbReference type="ARBA" id="ARBA00003420"/>
    </source>
</evidence>
<evidence type="ECO:0000313" key="10">
    <source>
        <dbReference type="RefSeq" id="XP_033538297.1"/>
    </source>
</evidence>
<dbReference type="Proteomes" id="UP000504638">
    <property type="component" value="Unplaced"/>
</dbReference>
<evidence type="ECO:0000313" key="8">
    <source>
        <dbReference type="EMBL" id="KAF1816666.1"/>
    </source>
</evidence>
<feature type="transmembrane region" description="Helical" evidence="7">
    <location>
        <begin position="187"/>
        <end position="209"/>
    </location>
</feature>
<keyword evidence="4 7" id="KW-0812">Transmembrane</keyword>
<name>A0A6G1GFH0_9PEZI</name>
<keyword evidence="5 7" id="KW-1133">Transmembrane helix</keyword>
<dbReference type="InterPro" id="IPR050186">
    <property type="entry name" value="TPT_transporter"/>
</dbReference>
<dbReference type="GO" id="GO:0005789">
    <property type="term" value="C:endoplasmic reticulum membrane"/>
    <property type="evidence" value="ECO:0007669"/>
    <property type="project" value="UniProtKB-SubCell"/>
</dbReference>
<feature type="transmembrane region" description="Helical" evidence="7">
    <location>
        <begin position="221"/>
        <end position="239"/>
    </location>
</feature>
<dbReference type="PANTHER" id="PTHR11132">
    <property type="entry name" value="SOLUTE CARRIER FAMILY 35"/>
    <property type="match status" value="1"/>
</dbReference>
<feature type="transmembrane region" description="Helical" evidence="7">
    <location>
        <begin position="155"/>
        <end position="175"/>
    </location>
</feature>
<protein>
    <recommendedName>
        <fullName evidence="7">GDP-mannose transporter</fullName>
        <shortName evidence="7">GMT</shortName>
    </recommendedName>
</protein>
<feature type="transmembrane region" description="Helical" evidence="7">
    <location>
        <begin position="127"/>
        <end position="148"/>
    </location>
</feature>
<dbReference type="GO" id="GO:0000139">
    <property type="term" value="C:Golgi membrane"/>
    <property type="evidence" value="ECO:0007669"/>
    <property type="project" value="UniProtKB-SubCell"/>
</dbReference>
<evidence type="ECO:0000256" key="2">
    <source>
        <dbReference type="ARBA" id="ARBA00010425"/>
    </source>
</evidence>
<keyword evidence="7" id="KW-0968">Cytoplasmic vesicle</keyword>
<dbReference type="RefSeq" id="XP_033538297.1">
    <property type="nucleotide sequence ID" value="XM_033673785.1"/>
</dbReference>
<sequence length="297" mass="31739">MASNKEEIAELVGEEKAEVGIPRVISKLSSGSHGPLLVACVTNVVATIGIVFTNKQLFHNPSFKYAQVTFAAFYFSVAGLTLFLISRPGFDLFQPKSVPFLRIPPLAAGFAFNVILPNLYFAHSSVAFYQIAGVLLTPCVVVLNYMTLKTTISRGAAIALVLACVGVGIVSFNGALGKSSGRHTTSIRGVIFFFAGVLSSAVYTIYAGAYYKTMELNSMQLLFNQAPASVLLLLYVIPFSEDMTVWPATSGETWILILAIGMMACMITLSQLIINHAGAVSSMMVGHLKTCCIVGLG</sequence>
<keyword evidence="7" id="KW-0256">Endoplasmic reticulum</keyword>
<evidence type="ECO:0000256" key="6">
    <source>
        <dbReference type="ARBA" id="ARBA00023136"/>
    </source>
</evidence>
<comment type="subcellular location">
    <subcellularLocation>
        <location evidence="7">Golgi apparatus membrane</location>
        <topology evidence="7">Multi-pass membrane protein</topology>
    </subcellularLocation>
    <subcellularLocation>
        <location evidence="7">Cytoplasmic vesicle membrane</location>
        <topology evidence="7">Multi-pass membrane protein</topology>
    </subcellularLocation>
    <subcellularLocation>
        <location evidence="7">Endoplasmic reticulum membrane</location>
        <topology evidence="7">Multi-pass membrane protein</topology>
    </subcellularLocation>
</comment>
<comment type="similarity">
    <text evidence="2 7">Belongs to the TPT transporter family. SLC35D subfamily.</text>
</comment>
<dbReference type="GeneID" id="54414355"/>
<dbReference type="GO" id="GO:0030659">
    <property type="term" value="C:cytoplasmic vesicle membrane"/>
    <property type="evidence" value="ECO:0007669"/>
    <property type="project" value="UniProtKB-SubCell"/>
</dbReference>
<keyword evidence="6 7" id="KW-0472">Membrane</keyword>
<evidence type="ECO:0000256" key="4">
    <source>
        <dbReference type="ARBA" id="ARBA00022692"/>
    </source>
</evidence>
<feature type="transmembrane region" description="Helical" evidence="7">
    <location>
        <begin position="98"/>
        <end position="121"/>
    </location>
</feature>
<keyword evidence="7" id="KW-0333">Golgi apparatus</keyword>
<keyword evidence="7" id="KW-0762">Sugar transport</keyword>
<feature type="transmembrane region" description="Helical" evidence="7">
    <location>
        <begin position="65"/>
        <end position="86"/>
    </location>
</feature>
<proteinExistence type="inferred from homology"/>
<evidence type="ECO:0000256" key="7">
    <source>
        <dbReference type="RuleBase" id="RU367097"/>
    </source>
</evidence>
<accession>A0A6G1GFH0</accession>
<reference evidence="8 10" key="1">
    <citation type="submission" date="2020-01" db="EMBL/GenBank/DDBJ databases">
        <authorList>
            <consortium name="DOE Joint Genome Institute"/>
            <person name="Haridas S."/>
            <person name="Albert R."/>
            <person name="Binder M."/>
            <person name="Bloem J."/>
            <person name="Labutti K."/>
            <person name="Salamov A."/>
            <person name="Andreopoulos B."/>
            <person name="Baker S.E."/>
            <person name="Barry K."/>
            <person name="Bills G."/>
            <person name="Bluhm B.H."/>
            <person name="Cannon C."/>
            <person name="Castanera R."/>
            <person name="Culley D.E."/>
            <person name="Daum C."/>
            <person name="Ezra D."/>
            <person name="Gonzalez J.B."/>
            <person name="Henrissat B."/>
            <person name="Kuo A."/>
            <person name="Liang C."/>
            <person name="Lipzen A."/>
            <person name="Lutzoni F."/>
            <person name="Magnuson J."/>
            <person name="Mondo S."/>
            <person name="Nolan M."/>
            <person name="Ohm R."/>
            <person name="Pangilinan J."/>
            <person name="Park H.-J."/>
            <person name="Ramirez L."/>
            <person name="Alfaro M."/>
            <person name="Sun H."/>
            <person name="Tritt A."/>
            <person name="Yoshinaga Y."/>
            <person name="Zwiers L.-H."/>
            <person name="Turgeon B.G."/>
            <person name="Goodwin S.B."/>
            <person name="Spatafora J.W."/>
            <person name="Crous P.W."/>
            <person name="Grigoriev I.V."/>
        </authorList>
    </citation>
    <scope>NUCLEOTIDE SEQUENCE</scope>
    <source>
        <strain evidence="8 10">CBS 781.70</strain>
    </source>
</reference>
<feature type="transmembrane region" description="Helical" evidence="7">
    <location>
        <begin position="254"/>
        <end position="274"/>
    </location>
</feature>
<organism evidence="8">
    <name type="scientific">Eremomyces bilateralis CBS 781.70</name>
    <dbReference type="NCBI Taxonomy" id="1392243"/>
    <lineage>
        <taxon>Eukaryota</taxon>
        <taxon>Fungi</taxon>
        <taxon>Dikarya</taxon>
        <taxon>Ascomycota</taxon>
        <taxon>Pezizomycotina</taxon>
        <taxon>Dothideomycetes</taxon>
        <taxon>Dothideomycetes incertae sedis</taxon>
        <taxon>Eremomycetales</taxon>
        <taxon>Eremomycetaceae</taxon>
        <taxon>Eremomyces</taxon>
    </lineage>
</organism>
<feature type="transmembrane region" description="Helical" evidence="7">
    <location>
        <begin position="36"/>
        <end position="53"/>
    </location>
</feature>
<dbReference type="AlphaFoldDB" id="A0A6G1GFH0"/>
<gene>
    <name evidence="8 10" type="ORF">P152DRAFT_133056</name>
</gene>
<reference evidence="10" key="2">
    <citation type="submission" date="2020-04" db="EMBL/GenBank/DDBJ databases">
        <authorList>
            <consortium name="NCBI Genome Project"/>
        </authorList>
    </citation>
    <scope>NUCLEOTIDE SEQUENCE</scope>
    <source>
        <strain evidence="10">CBS 781.70</strain>
    </source>
</reference>